<dbReference type="AlphaFoldDB" id="A0A5E4R867"/>
<proteinExistence type="predicted"/>
<dbReference type="EMBL" id="FZQP02007056">
    <property type="protein sequence ID" value="VVD05979.1"/>
    <property type="molecule type" value="Genomic_DNA"/>
</dbReference>
<evidence type="ECO:0000313" key="2">
    <source>
        <dbReference type="Proteomes" id="UP000324832"/>
    </source>
</evidence>
<organism evidence="1 2">
    <name type="scientific">Leptidea sinapis</name>
    <dbReference type="NCBI Taxonomy" id="189913"/>
    <lineage>
        <taxon>Eukaryota</taxon>
        <taxon>Metazoa</taxon>
        <taxon>Ecdysozoa</taxon>
        <taxon>Arthropoda</taxon>
        <taxon>Hexapoda</taxon>
        <taxon>Insecta</taxon>
        <taxon>Pterygota</taxon>
        <taxon>Neoptera</taxon>
        <taxon>Endopterygota</taxon>
        <taxon>Lepidoptera</taxon>
        <taxon>Glossata</taxon>
        <taxon>Ditrysia</taxon>
        <taxon>Papilionoidea</taxon>
        <taxon>Pieridae</taxon>
        <taxon>Dismorphiinae</taxon>
        <taxon>Leptidea</taxon>
    </lineage>
</organism>
<reference evidence="1 2" key="1">
    <citation type="submission" date="2017-07" db="EMBL/GenBank/DDBJ databases">
        <authorList>
            <person name="Talla V."/>
            <person name="Backstrom N."/>
        </authorList>
    </citation>
    <scope>NUCLEOTIDE SEQUENCE [LARGE SCALE GENOMIC DNA]</scope>
</reference>
<evidence type="ECO:0000313" key="1">
    <source>
        <dbReference type="EMBL" id="VVD05979.1"/>
    </source>
</evidence>
<gene>
    <name evidence="1" type="ORF">LSINAPIS_LOCUS15425</name>
</gene>
<keyword evidence="2" id="KW-1185">Reference proteome</keyword>
<sequence>MILLFVSLKTTVCGVIPYLSYLFQFVQHCWEKG</sequence>
<dbReference type="Proteomes" id="UP000324832">
    <property type="component" value="Unassembled WGS sequence"/>
</dbReference>
<protein>
    <submittedName>
        <fullName evidence="1">Uncharacterized protein</fullName>
    </submittedName>
</protein>
<accession>A0A5E4R867</accession>
<name>A0A5E4R867_9NEOP</name>